<dbReference type="Proteomes" id="UP001189624">
    <property type="component" value="Chromosome 6"/>
</dbReference>
<protein>
    <submittedName>
        <fullName evidence="1">Uncharacterized protein</fullName>
    </submittedName>
</protein>
<proteinExistence type="predicted"/>
<dbReference type="Gramene" id="rna-AYBTSS11_LOCUS18993">
    <property type="protein sequence ID" value="CAJ1961960.1"/>
    <property type="gene ID" value="gene-AYBTSS11_LOCUS18993"/>
</dbReference>
<keyword evidence="2" id="KW-1185">Reference proteome</keyword>
<evidence type="ECO:0000313" key="2">
    <source>
        <dbReference type="Proteomes" id="UP001189624"/>
    </source>
</evidence>
<gene>
    <name evidence="1" type="ORF">AYBTSS11_LOCUS18993</name>
</gene>
<dbReference type="AlphaFoldDB" id="A0AA86SRB1"/>
<dbReference type="EMBL" id="OY731403">
    <property type="protein sequence ID" value="CAJ1961960.1"/>
    <property type="molecule type" value="Genomic_DNA"/>
</dbReference>
<name>A0AA86SRB1_9FABA</name>
<reference evidence="1" key="1">
    <citation type="submission" date="2023-10" db="EMBL/GenBank/DDBJ databases">
        <authorList>
            <person name="Domelevo Entfellner J.-B."/>
        </authorList>
    </citation>
    <scope>NUCLEOTIDE SEQUENCE</scope>
</reference>
<sequence length="70" mass="7830">MEECENSKESKIKACEIIDLEKKCGVAEVFVRGMVVETRVQVKPIAVQPLHAINSLKAYSSLGRVQNVRE</sequence>
<organism evidence="1 2">
    <name type="scientific">Sphenostylis stenocarpa</name>
    <dbReference type="NCBI Taxonomy" id="92480"/>
    <lineage>
        <taxon>Eukaryota</taxon>
        <taxon>Viridiplantae</taxon>
        <taxon>Streptophyta</taxon>
        <taxon>Embryophyta</taxon>
        <taxon>Tracheophyta</taxon>
        <taxon>Spermatophyta</taxon>
        <taxon>Magnoliopsida</taxon>
        <taxon>eudicotyledons</taxon>
        <taxon>Gunneridae</taxon>
        <taxon>Pentapetalae</taxon>
        <taxon>rosids</taxon>
        <taxon>fabids</taxon>
        <taxon>Fabales</taxon>
        <taxon>Fabaceae</taxon>
        <taxon>Papilionoideae</taxon>
        <taxon>50 kb inversion clade</taxon>
        <taxon>NPAAA clade</taxon>
        <taxon>indigoferoid/millettioid clade</taxon>
        <taxon>Phaseoleae</taxon>
        <taxon>Sphenostylis</taxon>
    </lineage>
</organism>
<evidence type="ECO:0000313" key="1">
    <source>
        <dbReference type="EMBL" id="CAJ1961960.1"/>
    </source>
</evidence>
<accession>A0AA86SRB1</accession>